<gene>
    <name evidence="1" type="ORF">HPB50_025673</name>
</gene>
<evidence type="ECO:0000313" key="2">
    <source>
        <dbReference type="Proteomes" id="UP000821845"/>
    </source>
</evidence>
<comment type="caution">
    <text evidence="1">The sequence shown here is derived from an EMBL/GenBank/DDBJ whole genome shotgun (WGS) entry which is preliminary data.</text>
</comment>
<sequence>MANGADPGPLRAMSPGYRTSGSTSVAPGVSTSRRALFVGSALAAASLVMFIAITVISVYLAHRHQRSRKPTDAGGRSFCCADEFEKIARYVNMSLDPCDDFFSYVCSNAIKYAVSENAVVRSELHRAVTTGVMPENAPMRQAGQFLRLYYKTCVETISKRHSFAFAVGNAFLRNEAHLLRDVDHRKAMTFIMVSALKYRLRSCIALSYKLGRTLRMEIDTICNQERRFLDYLNATVEALRENGDALATTGRTHVVASLLCDKFRKVTQGVTTYYPKNLDMFDLQVWNVEDLEAGLSEHGFKLQDVANIIVLGVGEIRVLYNFFSQEGGSSTKAAYLLWHTIVSGLEEFSVDDSTYSPQVFSICTNSLHKMPELWSLFQAEVLTNHEKDMTARHVFATIKDAVHGRLVNGTLIEAEDIDMVHSFFRNVTLWTPMSASNASVPVPKASADFADNLLRGRAYDVGANIARVSSIRARNTNSYRDVLLINHRYLLLSSFTYNFVFPGSTNFHLLNMAVLGQLFAEILWVLTFYAIPWQQKTASNLRNFTACFNKVYLKNSIDFLWESSVLFTALGLSTVVKAVNLSDWHTVKPAWSLWRLSHAQFFYIFGSYQHCPKDSTPEDKLTINVPLMYVEDFAMAFKCSSHAPMTMKQQCLT</sequence>
<reference evidence="1" key="1">
    <citation type="submission" date="2020-05" db="EMBL/GenBank/DDBJ databases">
        <title>Large-scale comparative analyses of tick genomes elucidate their genetic diversity and vector capacities.</title>
        <authorList>
            <person name="Jia N."/>
            <person name="Wang J."/>
            <person name="Shi W."/>
            <person name="Du L."/>
            <person name="Sun Y."/>
            <person name="Zhan W."/>
            <person name="Jiang J."/>
            <person name="Wang Q."/>
            <person name="Zhang B."/>
            <person name="Ji P."/>
            <person name="Sakyi L.B."/>
            <person name="Cui X."/>
            <person name="Yuan T."/>
            <person name="Jiang B."/>
            <person name="Yang W."/>
            <person name="Lam T.T.-Y."/>
            <person name="Chang Q."/>
            <person name="Ding S."/>
            <person name="Wang X."/>
            <person name="Zhu J."/>
            <person name="Ruan X."/>
            <person name="Zhao L."/>
            <person name="Wei J."/>
            <person name="Que T."/>
            <person name="Du C."/>
            <person name="Cheng J."/>
            <person name="Dai P."/>
            <person name="Han X."/>
            <person name="Huang E."/>
            <person name="Gao Y."/>
            <person name="Liu J."/>
            <person name="Shao H."/>
            <person name="Ye R."/>
            <person name="Li L."/>
            <person name="Wei W."/>
            <person name="Wang X."/>
            <person name="Wang C."/>
            <person name="Yang T."/>
            <person name="Huo Q."/>
            <person name="Li W."/>
            <person name="Guo W."/>
            <person name="Chen H."/>
            <person name="Zhou L."/>
            <person name="Ni X."/>
            <person name="Tian J."/>
            <person name="Zhou Y."/>
            <person name="Sheng Y."/>
            <person name="Liu T."/>
            <person name="Pan Y."/>
            <person name="Xia L."/>
            <person name="Li J."/>
            <person name="Zhao F."/>
            <person name="Cao W."/>
        </authorList>
    </citation>
    <scope>NUCLEOTIDE SEQUENCE</scope>
    <source>
        <strain evidence="1">Hyas-2018</strain>
    </source>
</reference>
<dbReference type="EMBL" id="CM023485">
    <property type="protein sequence ID" value="KAH6931605.1"/>
    <property type="molecule type" value="Genomic_DNA"/>
</dbReference>
<accession>A0ACB7SAF9</accession>
<protein>
    <submittedName>
        <fullName evidence="1">Uncharacterized protein</fullName>
    </submittedName>
</protein>
<evidence type="ECO:0000313" key="1">
    <source>
        <dbReference type="EMBL" id="KAH6931605.1"/>
    </source>
</evidence>
<dbReference type="Proteomes" id="UP000821845">
    <property type="component" value="Chromosome 5"/>
</dbReference>
<name>A0ACB7SAF9_HYAAI</name>
<proteinExistence type="predicted"/>
<keyword evidence="2" id="KW-1185">Reference proteome</keyword>
<organism evidence="1 2">
    <name type="scientific">Hyalomma asiaticum</name>
    <name type="common">Tick</name>
    <dbReference type="NCBI Taxonomy" id="266040"/>
    <lineage>
        <taxon>Eukaryota</taxon>
        <taxon>Metazoa</taxon>
        <taxon>Ecdysozoa</taxon>
        <taxon>Arthropoda</taxon>
        <taxon>Chelicerata</taxon>
        <taxon>Arachnida</taxon>
        <taxon>Acari</taxon>
        <taxon>Parasitiformes</taxon>
        <taxon>Ixodida</taxon>
        <taxon>Ixodoidea</taxon>
        <taxon>Ixodidae</taxon>
        <taxon>Hyalomminae</taxon>
        <taxon>Hyalomma</taxon>
    </lineage>
</organism>